<gene>
    <name evidence="1" type="ORF">KS407_22190</name>
</gene>
<comment type="caution">
    <text evidence="1">The sequence shown here is derived from an EMBL/GenBank/DDBJ whole genome shotgun (WGS) entry which is preliminary data.</text>
</comment>
<name>A0ABS6JZW4_9BACI</name>
<keyword evidence="2" id="KW-1185">Reference proteome</keyword>
<organism evidence="1 2">
    <name type="scientific">Evansella alkalicola</name>
    <dbReference type="NCBI Taxonomy" id="745819"/>
    <lineage>
        <taxon>Bacteria</taxon>
        <taxon>Bacillati</taxon>
        <taxon>Bacillota</taxon>
        <taxon>Bacilli</taxon>
        <taxon>Bacillales</taxon>
        <taxon>Bacillaceae</taxon>
        <taxon>Evansella</taxon>
    </lineage>
</organism>
<reference evidence="1 2" key="1">
    <citation type="submission" date="2021-06" db="EMBL/GenBank/DDBJ databases">
        <title>Bacillus sp. RD4P76, an endophyte from a halophyte.</title>
        <authorList>
            <person name="Sun J.-Q."/>
        </authorList>
    </citation>
    <scope>NUCLEOTIDE SEQUENCE [LARGE SCALE GENOMIC DNA]</scope>
    <source>
        <strain evidence="1 2">JCM 17098</strain>
    </source>
</reference>
<dbReference type="RefSeq" id="WP_088074916.1">
    <property type="nucleotide sequence ID" value="NZ_JAHQCR010000088.1"/>
</dbReference>
<protein>
    <submittedName>
        <fullName evidence="1">Uncharacterized protein</fullName>
    </submittedName>
</protein>
<proteinExistence type="predicted"/>
<accession>A0ABS6JZW4</accession>
<dbReference type="Proteomes" id="UP000790580">
    <property type="component" value="Unassembled WGS sequence"/>
</dbReference>
<sequence>MDREQIKLDILIKLSKVQELERNVYFFMFGKYNDYTKSGEDYIGEKIDKYDKEISELASREYGISEKEAGDIYTKIEMLLH</sequence>
<evidence type="ECO:0000313" key="2">
    <source>
        <dbReference type="Proteomes" id="UP000790580"/>
    </source>
</evidence>
<evidence type="ECO:0000313" key="1">
    <source>
        <dbReference type="EMBL" id="MBU9724138.1"/>
    </source>
</evidence>
<dbReference type="EMBL" id="JAHQCR010000088">
    <property type="protein sequence ID" value="MBU9724138.1"/>
    <property type="molecule type" value="Genomic_DNA"/>
</dbReference>